<proteinExistence type="predicted"/>
<reference evidence="1 2" key="1">
    <citation type="submission" date="2018-04" db="EMBL/GenBank/DDBJ databases">
        <title>Genomic Encyclopedia of Type Strains, Phase IV (KMG-IV): sequencing the most valuable type-strain genomes for metagenomic binning, comparative biology and taxonomic classification.</title>
        <authorList>
            <person name="Goeker M."/>
        </authorList>
    </citation>
    <scope>NUCLEOTIDE SEQUENCE [LARGE SCALE GENOMIC DNA]</scope>
    <source>
        <strain evidence="1 2">DSM 28688</strain>
    </source>
</reference>
<dbReference type="Proteomes" id="UP000245887">
    <property type="component" value="Unassembled WGS sequence"/>
</dbReference>
<sequence length="31" mass="3841">MMMDEVFVPHDELERQNCRALEDYLNNMFFC</sequence>
<gene>
    <name evidence="1" type="ORF">C8D92_104175</name>
</gene>
<organism evidence="1 2">
    <name type="scientific">Tamilnaduibacter salinus</name>
    <dbReference type="NCBI Taxonomy" id="1484056"/>
    <lineage>
        <taxon>Bacteria</taxon>
        <taxon>Pseudomonadati</taxon>
        <taxon>Pseudomonadota</taxon>
        <taxon>Gammaproteobacteria</taxon>
        <taxon>Pseudomonadales</taxon>
        <taxon>Marinobacteraceae</taxon>
        <taxon>Tamilnaduibacter</taxon>
    </lineage>
</organism>
<dbReference type="EMBL" id="QEKQ01000004">
    <property type="protein sequence ID" value="PVY76943.1"/>
    <property type="molecule type" value="Genomic_DNA"/>
</dbReference>
<accession>A0A2U1CXQ7</accession>
<dbReference type="AlphaFoldDB" id="A0A2U1CXQ7"/>
<evidence type="ECO:0000313" key="1">
    <source>
        <dbReference type="EMBL" id="PVY76943.1"/>
    </source>
</evidence>
<protein>
    <submittedName>
        <fullName evidence="1">Uncharacterized protein</fullName>
    </submittedName>
</protein>
<evidence type="ECO:0000313" key="2">
    <source>
        <dbReference type="Proteomes" id="UP000245887"/>
    </source>
</evidence>
<comment type="caution">
    <text evidence="1">The sequence shown here is derived from an EMBL/GenBank/DDBJ whole genome shotgun (WGS) entry which is preliminary data.</text>
</comment>
<name>A0A2U1CXQ7_9GAMM</name>